<dbReference type="GO" id="GO:0016114">
    <property type="term" value="P:terpenoid biosynthetic process"/>
    <property type="evidence" value="ECO:0007669"/>
    <property type="project" value="UniProtKB-UniRule"/>
</dbReference>
<feature type="active site" evidence="10">
    <location>
        <position position="141"/>
    </location>
</feature>
<organism evidence="13 14">
    <name type="scientific">Marinicauda algicola</name>
    <dbReference type="NCBI Taxonomy" id="2029849"/>
    <lineage>
        <taxon>Bacteria</taxon>
        <taxon>Pseudomonadati</taxon>
        <taxon>Pseudomonadota</taxon>
        <taxon>Alphaproteobacteria</taxon>
        <taxon>Maricaulales</taxon>
        <taxon>Maricaulaceae</taxon>
        <taxon>Marinicauda</taxon>
    </lineage>
</organism>
<keyword evidence="7 10" id="KW-0067">ATP-binding</keyword>
<evidence type="ECO:0000256" key="3">
    <source>
        <dbReference type="ARBA" id="ARBA00017473"/>
    </source>
</evidence>
<comment type="caution">
    <text evidence="13">The sequence shown here is derived from an EMBL/GenBank/DDBJ whole genome shotgun (WGS) entry which is preliminary data.</text>
</comment>
<feature type="binding site" evidence="10">
    <location>
        <begin position="99"/>
        <end position="109"/>
    </location>
    <ligand>
        <name>ATP</name>
        <dbReference type="ChEBI" id="CHEBI:30616"/>
    </ligand>
</feature>
<dbReference type="NCBIfam" id="TIGR00154">
    <property type="entry name" value="ispE"/>
    <property type="match status" value="1"/>
</dbReference>
<accession>A0A4S2GW43</accession>
<reference evidence="13 14" key="1">
    <citation type="journal article" date="2017" name="Int. J. Syst. Evol. Microbiol.">
        <title>Marinicauda algicola sp. nov., isolated from a marine red alga Rhodosorus marinus.</title>
        <authorList>
            <person name="Jeong S.E."/>
            <person name="Jeon S.H."/>
            <person name="Chun B.H."/>
            <person name="Kim D.W."/>
            <person name="Jeon C.O."/>
        </authorList>
    </citation>
    <scope>NUCLEOTIDE SEQUENCE [LARGE SCALE GENOMIC DNA]</scope>
    <source>
        <strain evidence="13 14">JCM 31718</strain>
    </source>
</reference>
<dbReference type="Pfam" id="PF00288">
    <property type="entry name" value="GHMP_kinases_N"/>
    <property type="match status" value="1"/>
</dbReference>
<keyword evidence="5 10" id="KW-0547">Nucleotide-binding</keyword>
<proteinExistence type="inferred from homology"/>
<dbReference type="InterPro" id="IPR006204">
    <property type="entry name" value="GHMP_kinase_N_dom"/>
</dbReference>
<evidence type="ECO:0000256" key="10">
    <source>
        <dbReference type="HAMAP-Rule" id="MF_00061"/>
    </source>
</evidence>
<dbReference type="GO" id="GO:0050515">
    <property type="term" value="F:4-(cytidine 5'-diphospho)-2-C-methyl-D-erythritol kinase activity"/>
    <property type="evidence" value="ECO:0007669"/>
    <property type="project" value="UniProtKB-UniRule"/>
</dbReference>
<evidence type="ECO:0000256" key="2">
    <source>
        <dbReference type="ARBA" id="ARBA00012052"/>
    </source>
</evidence>
<dbReference type="PANTHER" id="PTHR43527:SF2">
    <property type="entry name" value="4-DIPHOSPHOCYTIDYL-2-C-METHYL-D-ERYTHRITOL KINASE, CHLOROPLASTIC"/>
    <property type="match status" value="1"/>
</dbReference>
<dbReference type="Gene3D" id="3.30.230.10">
    <property type="match status" value="1"/>
</dbReference>
<dbReference type="SUPFAM" id="SSF55060">
    <property type="entry name" value="GHMP Kinase, C-terminal domain"/>
    <property type="match status" value="1"/>
</dbReference>
<evidence type="ECO:0000256" key="7">
    <source>
        <dbReference type="ARBA" id="ARBA00022840"/>
    </source>
</evidence>
<dbReference type="UniPathway" id="UPA00056">
    <property type="reaction ID" value="UER00094"/>
</dbReference>
<protein>
    <recommendedName>
        <fullName evidence="3 10">4-diphosphocytidyl-2-C-methyl-D-erythritol kinase</fullName>
        <shortName evidence="10">CMK</shortName>
        <ecNumber evidence="2 10">2.7.1.148</ecNumber>
    </recommendedName>
    <alternativeName>
        <fullName evidence="9 10">4-(cytidine-5'-diphospho)-2-C-methyl-D-erythritol kinase</fullName>
    </alternativeName>
</protein>
<comment type="catalytic activity">
    <reaction evidence="10">
        <text>4-CDP-2-C-methyl-D-erythritol + ATP = 4-CDP-2-C-methyl-D-erythritol 2-phosphate + ADP + H(+)</text>
        <dbReference type="Rhea" id="RHEA:18437"/>
        <dbReference type="ChEBI" id="CHEBI:15378"/>
        <dbReference type="ChEBI" id="CHEBI:30616"/>
        <dbReference type="ChEBI" id="CHEBI:57823"/>
        <dbReference type="ChEBI" id="CHEBI:57919"/>
        <dbReference type="ChEBI" id="CHEBI:456216"/>
        <dbReference type="EC" id="2.7.1.148"/>
    </reaction>
</comment>
<feature type="active site" evidence="10">
    <location>
        <position position="13"/>
    </location>
</feature>
<evidence type="ECO:0000256" key="1">
    <source>
        <dbReference type="ARBA" id="ARBA00009684"/>
    </source>
</evidence>
<keyword evidence="6 10" id="KW-0418">Kinase</keyword>
<dbReference type="NCBIfam" id="NF011202">
    <property type="entry name" value="PRK14608.1"/>
    <property type="match status" value="1"/>
</dbReference>
<name>A0A4S2GW43_9PROT</name>
<evidence type="ECO:0000256" key="6">
    <source>
        <dbReference type="ARBA" id="ARBA00022777"/>
    </source>
</evidence>
<evidence type="ECO:0000313" key="13">
    <source>
        <dbReference type="EMBL" id="TGY87224.1"/>
    </source>
</evidence>
<feature type="domain" description="GHMP kinase C-terminal" evidence="12">
    <location>
        <begin position="213"/>
        <end position="277"/>
    </location>
</feature>
<dbReference type="EC" id="2.7.1.148" evidence="2 10"/>
<dbReference type="HAMAP" id="MF_00061">
    <property type="entry name" value="IspE"/>
    <property type="match status" value="1"/>
</dbReference>
<dbReference type="Pfam" id="PF08544">
    <property type="entry name" value="GHMP_kinases_C"/>
    <property type="match status" value="1"/>
</dbReference>
<comment type="pathway">
    <text evidence="10">Isoprenoid biosynthesis; isopentenyl diphosphate biosynthesis via DXP pathway; isopentenyl diphosphate from 1-deoxy-D-xylulose 5-phosphate: step 3/6.</text>
</comment>
<evidence type="ECO:0000256" key="5">
    <source>
        <dbReference type="ARBA" id="ARBA00022741"/>
    </source>
</evidence>
<dbReference type="InterPro" id="IPR014721">
    <property type="entry name" value="Ribsml_uS5_D2-typ_fold_subgr"/>
</dbReference>
<dbReference type="InterPro" id="IPR020568">
    <property type="entry name" value="Ribosomal_Su5_D2-typ_SF"/>
</dbReference>
<dbReference type="EMBL" id="SRXW01000007">
    <property type="protein sequence ID" value="TGY87224.1"/>
    <property type="molecule type" value="Genomic_DNA"/>
</dbReference>
<keyword evidence="14" id="KW-1185">Reference proteome</keyword>
<dbReference type="InterPro" id="IPR013750">
    <property type="entry name" value="GHMP_kinase_C_dom"/>
</dbReference>
<dbReference type="GO" id="GO:0019288">
    <property type="term" value="P:isopentenyl diphosphate biosynthetic process, methylerythritol 4-phosphate pathway"/>
    <property type="evidence" value="ECO:0007669"/>
    <property type="project" value="UniProtKB-UniRule"/>
</dbReference>
<dbReference type="GO" id="GO:0005524">
    <property type="term" value="F:ATP binding"/>
    <property type="evidence" value="ECO:0007669"/>
    <property type="project" value="UniProtKB-UniRule"/>
</dbReference>
<comment type="function">
    <text evidence="10">Catalyzes the phosphorylation of the position 2 hydroxy group of 4-diphosphocytidyl-2C-methyl-D-erythritol.</text>
</comment>
<evidence type="ECO:0000256" key="9">
    <source>
        <dbReference type="ARBA" id="ARBA00032554"/>
    </source>
</evidence>
<dbReference type="OrthoDB" id="9809438at2"/>
<dbReference type="RefSeq" id="WP_135997527.1">
    <property type="nucleotide sequence ID" value="NZ_CP071057.1"/>
</dbReference>
<dbReference type="SUPFAM" id="SSF54211">
    <property type="entry name" value="Ribosomal protein S5 domain 2-like"/>
    <property type="match status" value="1"/>
</dbReference>
<feature type="domain" description="GHMP kinase N-terminal" evidence="11">
    <location>
        <begin position="70"/>
        <end position="148"/>
    </location>
</feature>
<evidence type="ECO:0000313" key="14">
    <source>
        <dbReference type="Proteomes" id="UP000308054"/>
    </source>
</evidence>
<dbReference type="Gene3D" id="3.30.70.890">
    <property type="entry name" value="GHMP kinase, C-terminal domain"/>
    <property type="match status" value="1"/>
</dbReference>
<dbReference type="AlphaFoldDB" id="A0A4S2GW43"/>
<evidence type="ECO:0000256" key="8">
    <source>
        <dbReference type="ARBA" id="ARBA00023229"/>
    </source>
</evidence>
<gene>
    <name evidence="10" type="primary">ispE</name>
    <name evidence="13" type="ORF">E5163_16015</name>
</gene>
<dbReference type="PANTHER" id="PTHR43527">
    <property type="entry name" value="4-DIPHOSPHOCYTIDYL-2-C-METHYL-D-ERYTHRITOL KINASE, CHLOROPLASTIC"/>
    <property type="match status" value="1"/>
</dbReference>
<evidence type="ECO:0000259" key="12">
    <source>
        <dbReference type="Pfam" id="PF08544"/>
    </source>
</evidence>
<dbReference type="Proteomes" id="UP000308054">
    <property type="component" value="Unassembled WGS sequence"/>
</dbReference>
<keyword evidence="8 10" id="KW-0414">Isoprene biosynthesis</keyword>
<sequence length="294" mass="30039">MSTGAVSEFAPAKVNLTLAVGPAGADGYHPVDSLVVFADWGDAISVGEGDGLSLQLKGPGARSLESEPKNLVLKAAYALRAAVERPDLSASIVLDKAVPVAAGLGGGSADAAAALRALARFWELDLSRKQLAEIGSVVGSDVPACVHSRPLRMTGRGERIAPLVAWPGLDAVIANPGVPVATKDVFEAYDATGPQILACTPPPAAGTVEQALDWIAAGANHLQPSAQHLEPAIAETLKALRALQGCRLARMSGSGASCFALFDDERAARAGADALSATRPDWIVRPVHLAGAVA</sequence>
<dbReference type="PIRSF" id="PIRSF010376">
    <property type="entry name" value="IspE"/>
    <property type="match status" value="1"/>
</dbReference>
<evidence type="ECO:0000259" key="11">
    <source>
        <dbReference type="Pfam" id="PF00288"/>
    </source>
</evidence>
<comment type="similarity">
    <text evidence="1 10">Belongs to the GHMP kinase family. IspE subfamily.</text>
</comment>
<keyword evidence="4 10" id="KW-0808">Transferase</keyword>
<dbReference type="InterPro" id="IPR004424">
    <property type="entry name" value="IspE"/>
</dbReference>
<evidence type="ECO:0000256" key="4">
    <source>
        <dbReference type="ARBA" id="ARBA00022679"/>
    </source>
</evidence>
<dbReference type="InterPro" id="IPR036554">
    <property type="entry name" value="GHMP_kinase_C_sf"/>
</dbReference>